<accession>A0A4Y5P1P2</accession>
<sequence>MAPRLRVLQKRYKHLDEVFIGWDVAYAYEGKTMIASIFAISLDHAWNLLSLLKNYDPNYTKILKVEGSNGFYHATLDVQNVYYTKDDQPLGVNALIGNIFAMSEAEVPLHIMDIIDWGTLTGGS</sequence>
<evidence type="ECO:0000313" key="2">
    <source>
        <dbReference type="Proteomes" id="UP000308921"/>
    </source>
</evidence>
<keyword evidence="2" id="KW-1185">Reference proteome</keyword>
<proteinExistence type="predicted"/>
<dbReference type="Proteomes" id="UP000308921">
    <property type="component" value="Segment"/>
</dbReference>
<dbReference type="EMBL" id="MK770119">
    <property type="protein sequence ID" value="QCW23878.1"/>
    <property type="molecule type" value="Genomic_DNA"/>
</dbReference>
<organism evidence="1 2">
    <name type="scientific">Pantoea phage vB_PagS_AAS21</name>
    <dbReference type="NCBI Taxonomy" id="2575261"/>
    <lineage>
        <taxon>Viruses</taxon>
        <taxon>Duplodnaviria</taxon>
        <taxon>Heunggongvirae</taxon>
        <taxon>Uroviricota</taxon>
        <taxon>Caudoviricetes</taxon>
        <taxon>Demerecviridae</taxon>
        <taxon>Keyvirus</taxon>
        <taxon>Keyvirus AAS21</taxon>
    </lineage>
</organism>
<reference evidence="1 2" key="1">
    <citation type="submission" date="2019-04" db="EMBL/GenBank/DDBJ databases">
        <title>Complete genome sequence of Pantoea bacteriophage vB_PagS_AAS21.</title>
        <authorList>
            <person name="Truncaite L."/>
            <person name="Simoliuniene M."/>
            <person name="Zajanckauskaite A."/>
            <person name="Meskys R."/>
            <person name="Simoliunas E."/>
        </authorList>
    </citation>
    <scope>NUCLEOTIDE SEQUENCE [LARGE SCALE GENOMIC DNA]</scope>
</reference>
<gene>
    <name evidence="1" type="ORF">AAS21_gp140</name>
</gene>
<evidence type="ECO:0000313" key="1">
    <source>
        <dbReference type="EMBL" id="QCW23878.1"/>
    </source>
</evidence>
<name>A0A4Y5P1P2_9CAUD</name>
<protein>
    <submittedName>
        <fullName evidence="1">Uncharacterized protein</fullName>
    </submittedName>
</protein>